<evidence type="ECO:0000313" key="1">
    <source>
        <dbReference type="EMBL" id="GGK34733.1"/>
    </source>
</evidence>
<dbReference type="AlphaFoldDB" id="A0A8J3BQ08"/>
<reference evidence="1" key="1">
    <citation type="journal article" date="2014" name="Int. J. Syst. Evol. Microbiol.">
        <title>Complete genome sequence of Corynebacterium casei LMG S-19264T (=DSM 44701T), isolated from a smear-ripened cheese.</title>
        <authorList>
            <consortium name="US DOE Joint Genome Institute (JGI-PGF)"/>
            <person name="Walter F."/>
            <person name="Albersmeier A."/>
            <person name="Kalinowski J."/>
            <person name="Ruckert C."/>
        </authorList>
    </citation>
    <scope>NUCLEOTIDE SEQUENCE</scope>
    <source>
        <strain evidence="1">JCM 3091</strain>
    </source>
</reference>
<dbReference type="PANTHER" id="PTHR20883:SF48">
    <property type="entry name" value="ECTOINE DIOXYGENASE"/>
    <property type="match status" value="1"/>
</dbReference>
<sequence length="243" mass="26227">MPGLTDQQRRSFSERGYLAVGRVSAPEHARMLKEVAGRLLGLDGKPPSLPETHLLRATGADPHVRVALHLCHMNPAFRLNATSARVAGLVADLFGEEPAALTSLLFHKPPTVGLELGLHQDLPYYPYLGDQQLITCWTALDPVDATNGGVQYVPGSHRGRLPHRQTGQQQALDLPEDLVDASAAHTVALTPGEAVLHHGLTVHRSAANTSDLPRMGLATLYIPAGVSVHQDDFPYPPLTPRSR</sequence>
<name>A0A8J3BQ08_9ACTN</name>
<dbReference type="SUPFAM" id="SSF51197">
    <property type="entry name" value="Clavaminate synthase-like"/>
    <property type="match status" value="1"/>
</dbReference>
<dbReference type="InterPro" id="IPR008775">
    <property type="entry name" value="Phytyl_CoA_dOase-like"/>
</dbReference>
<organism evidence="1 2">
    <name type="scientific">Pilimelia terevasa</name>
    <dbReference type="NCBI Taxonomy" id="53372"/>
    <lineage>
        <taxon>Bacteria</taxon>
        <taxon>Bacillati</taxon>
        <taxon>Actinomycetota</taxon>
        <taxon>Actinomycetes</taxon>
        <taxon>Micromonosporales</taxon>
        <taxon>Micromonosporaceae</taxon>
        <taxon>Pilimelia</taxon>
    </lineage>
</organism>
<accession>A0A8J3BQ08</accession>
<protein>
    <recommendedName>
        <fullName evidence="3">Phytanoyl-CoA dioxygenase</fullName>
    </recommendedName>
</protein>
<comment type="caution">
    <text evidence="1">The sequence shown here is derived from an EMBL/GenBank/DDBJ whole genome shotgun (WGS) entry which is preliminary data.</text>
</comment>
<keyword evidence="2" id="KW-1185">Reference proteome</keyword>
<dbReference type="PANTHER" id="PTHR20883">
    <property type="entry name" value="PHYTANOYL-COA DIOXYGENASE DOMAIN CONTAINING 1"/>
    <property type="match status" value="1"/>
</dbReference>
<dbReference type="Proteomes" id="UP000662200">
    <property type="component" value="Unassembled WGS sequence"/>
</dbReference>
<dbReference type="GO" id="GO:0005506">
    <property type="term" value="F:iron ion binding"/>
    <property type="evidence" value="ECO:0007669"/>
    <property type="project" value="UniProtKB-ARBA"/>
</dbReference>
<dbReference type="GO" id="GO:0016706">
    <property type="term" value="F:2-oxoglutarate-dependent dioxygenase activity"/>
    <property type="evidence" value="ECO:0007669"/>
    <property type="project" value="UniProtKB-ARBA"/>
</dbReference>
<evidence type="ECO:0008006" key="3">
    <source>
        <dbReference type="Google" id="ProtNLM"/>
    </source>
</evidence>
<evidence type="ECO:0000313" key="2">
    <source>
        <dbReference type="Proteomes" id="UP000662200"/>
    </source>
</evidence>
<dbReference type="Pfam" id="PF05721">
    <property type="entry name" value="PhyH"/>
    <property type="match status" value="1"/>
</dbReference>
<dbReference type="Gene3D" id="2.60.120.620">
    <property type="entry name" value="q2cbj1_9rhob like domain"/>
    <property type="match status" value="1"/>
</dbReference>
<reference evidence="1" key="2">
    <citation type="submission" date="2020-09" db="EMBL/GenBank/DDBJ databases">
        <authorList>
            <person name="Sun Q."/>
            <person name="Ohkuma M."/>
        </authorList>
    </citation>
    <scope>NUCLEOTIDE SEQUENCE</scope>
    <source>
        <strain evidence="1">JCM 3091</strain>
    </source>
</reference>
<dbReference type="EMBL" id="BMQC01000010">
    <property type="protein sequence ID" value="GGK34733.1"/>
    <property type="molecule type" value="Genomic_DNA"/>
</dbReference>
<gene>
    <name evidence="1" type="ORF">GCM10010124_29220</name>
</gene>
<proteinExistence type="predicted"/>
<dbReference type="RefSeq" id="WP_268244356.1">
    <property type="nucleotide sequence ID" value="NZ_BMQC01000010.1"/>
</dbReference>